<comment type="similarity">
    <text evidence="2">Belongs to the 2H phosphoesterase superfamily. ThpR family.</text>
</comment>
<sequence length="202" mass="23440">MDIENKERPLRLFIAVRLSDELKTVLERWRESHQHLFPFKKWTHREDYHITVQFLGDVEPGRVPEIAAKLQEVSRQFTPFELGFGKAGVFGTDASPRVFWAGVIDYSNGLAKLQEKVTDAMETFGFAKESRPFRPHVTIARKYAGDREFRLASVPPLLPQTAPFEQAEGKVSWIVDEFVLFSTHLHEKPMYEILESFRMKDS</sequence>
<feature type="active site" description="Proton acceptor" evidence="2">
    <location>
        <position position="136"/>
    </location>
</feature>
<evidence type="ECO:0000256" key="2">
    <source>
        <dbReference type="HAMAP-Rule" id="MF_01940"/>
    </source>
</evidence>
<dbReference type="Pfam" id="PF13563">
    <property type="entry name" value="2_5_RNA_ligase2"/>
    <property type="match status" value="1"/>
</dbReference>
<dbReference type="Gene3D" id="3.90.1140.10">
    <property type="entry name" value="Cyclic phosphodiesterase"/>
    <property type="match status" value="1"/>
</dbReference>
<evidence type="ECO:0000313" key="3">
    <source>
        <dbReference type="EMBL" id="GIO31983.1"/>
    </source>
</evidence>
<keyword evidence="1 2" id="KW-0378">Hydrolase</keyword>
<name>A0A919XKN1_9BACL</name>
<protein>
    <recommendedName>
        <fullName evidence="2">RNA 2',3'-cyclic phosphodiesterase</fullName>
        <shortName evidence="2">RNA 2',3'-CPDase</shortName>
        <ecNumber evidence="2">3.1.4.58</ecNumber>
    </recommendedName>
</protein>
<accession>A0A919XKN1</accession>
<dbReference type="Proteomes" id="UP000679779">
    <property type="component" value="Unassembled WGS sequence"/>
</dbReference>
<dbReference type="EC" id="3.1.4.58" evidence="2"/>
<dbReference type="InterPro" id="IPR004175">
    <property type="entry name" value="RNA_CPDase"/>
</dbReference>
<dbReference type="RefSeq" id="WP_160044270.1">
    <property type="nucleotide sequence ID" value="NZ_BORQ01000003.1"/>
</dbReference>
<dbReference type="SUPFAM" id="SSF55144">
    <property type="entry name" value="LigT-like"/>
    <property type="match status" value="1"/>
</dbReference>
<organism evidence="3 4">
    <name type="scientific">Paenibacillus albilobatus</name>
    <dbReference type="NCBI Taxonomy" id="2716884"/>
    <lineage>
        <taxon>Bacteria</taxon>
        <taxon>Bacillati</taxon>
        <taxon>Bacillota</taxon>
        <taxon>Bacilli</taxon>
        <taxon>Bacillales</taxon>
        <taxon>Paenibacillaceae</taxon>
        <taxon>Paenibacillus</taxon>
    </lineage>
</organism>
<reference evidence="3" key="1">
    <citation type="submission" date="2021-03" db="EMBL/GenBank/DDBJ databases">
        <title>Antimicrobial resistance genes in bacteria isolated from Japanese honey, and their potential for conferring macrolide and lincosamide resistance in the American foulbrood pathogen Paenibacillus larvae.</title>
        <authorList>
            <person name="Okamoto M."/>
            <person name="Kumagai M."/>
            <person name="Kanamori H."/>
            <person name="Takamatsu D."/>
        </authorList>
    </citation>
    <scope>NUCLEOTIDE SEQUENCE</scope>
    <source>
        <strain evidence="3">J2TS6</strain>
    </source>
</reference>
<dbReference type="GO" id="GO:0008664">
    <property type="term" value="F:RNA 2',3'-cyclic 3'-phosphodiesterase activity"/>
    <property type="evidence" value="ECO:0007669"/>
    <property type="project" value="UniProtKB-EC"/>
</dbReference>
<dbReference type="PANTHER" id="PTHR35561:SF1">
    <property type="entry name" value="RNA 2',3'-CYCLIC PHOSPHODIESTERASE"/>
    <property type="match status" value="1"/>
</dbReference>
<proteinExistence type="inferred from homology"/>
<dbReference type="AlphaFoldDB" id="A0A919XKN1"/>
<dbReference type="HAMAP" id="MF_01940">
    <property type="entry name" value="RNA_CPDase"/>
    <property type="match status" value="1"/>
</dbReference>
<evidence type="ECO:0000256" key="1">
    <source>
        <dbReference type="ARBA" id="ARBA00022801"/>
    </source>
</evidence>
<comment type="caution">
    <text evidence="3">The sequence shown here is derived from an EMBL/GenBank/DDBJ whole genome shotgun (WGS) entry which is preliminary data.</text>
</comment>
<comment type="function">
    <text evidence="2">Hydrolyzes RNA 2',3'-cyclic phosphodiester to an RNA 2'-phosphomonoester.</text>
</comment>
<dbReference type="GO" id="GO:0004113">
    <property type="term" value="F:2',3'-cyclic-nucleotide 3'-phosphodiesterase activity"/>
    <property type="evidence" value="ECO:0007669"/>
    <property type="project" value="InterPro"/>
</dbReference>
<dbReference type="EMBL" id="BORQ01000003">
    <property type="protein sequence ID" value="GIO31983.1"/>
    <property type="molecule type" value="Genomic_DNA"/>
</dbReference>
<evidence type="ECO:0000313" key="4">
    <source>
        <dbReference type="Proteomes" id="UP000679779"/>
    </source>
</evidence>
<comment type="catalytic activity">
    <reaction evidence="2">
        <text>a 3'-end 2',3'-cyclophospho-ribonucleotide-RNA + H2O = a 3'-end 2'-phospho-ribonucleotide-RNA + H(+)</text>
        <dbReference type="Rhea" id="RHEA:11828"/>
        <dbReference type="Rhea" id="RHEA-COMP:10464"/>
        <dbReference type="Rhea" id="RHEA-COMP:17353"/>
        <dbReference type="ChEBI" id="CHEBI:15377"/>
        <dbReference type="ChEBI" id="CHEBI:15378"/>
        <dbReference type="ChEBI" id="CHEBI:83064"/>
        <dbReference type="ChEBI" id="CHEBI:173113"/>
        <dbReference type="EC" id="3.1.4.58"/>
    </reaction>
</comment>
<feature type="short sequence motif" description="HXTX 1" evidence="2">
    <location>
        <begin position="49"/>
        <end position="52"/>
    </location>
</feature>
<feature type="short sequence motif" description="HXTX 2" evidence="2">
    <location>
        <begin position="136"/>
        <end position="139"/>
    </location>
</feature>
<dbReference type="InterPro" id="IPR009097">
    <property type="entry name" value="Cyclic_Pdiesterase"/>
</dbReference>
<dbReference type="NCBIfam" id="TIGR02258">
    <property type="entry name" value="2_5_ligase"/>
    <property type="match status" value="1"/>
</dbReference>
<dbReference type="PANTHER" id="PTHR35561">
    <property type="entry name" value="RNA 2',3'-CYCLIC PHOSPHODIESTERASE"/>
    <property type="match status" value="1"/>
</dbReference>
<feature type="active site" description="Proton donor" evidence="2">
    <location>
        <position position="49"/>
    </location>
</feature>
<keyword evidence="4" id="KW-1185">Reference proteome</keyword>
<gene>
    <name evidence="3" type="ORF">J2TS6_31240</name>
</gene>